<reference evidence="3" key="1">
    <citation type="submission" date="2020-05" db="EMBL/GenBank/DDBJ databases">
        <title>Phylogenomic resolution of chytrid fungi.</title>
        <authorList>
            <person name="Stajich J.E."/>
            <person name="Amses K."/>
            <person name="Simmons R."/>
            <person name="Seto K."/>
            <person name="Myers J."/>
            <person name="Bonds A."/>
            <person name="Quandt C.A."/>
            <person name="Barry K."/>
            <person name="Liu P."/>
            <person name="Grigoriev I."/>
            <person name="Longcore J.E."/>
            <person name="James T.Y."/>
        </authorList>
    </citation>
    <scope>NUCLEOTIDE SEQUENCE</scope>
    <source>
        <strain evidence="3">JEL0513</strain>
    </source>
</reference>
<dbReference type="PRINTS" id="PR01543">
    <property type="entry name" value="ANATRNSFRASE"/>
</dbReference>
<dbReference type="AlphaFoldDB" id="A0AAD5T1J1"/>
<gene>
    <name evidence="3" type="ORF">HK100_002316</name>
</gene>
<evidence type="ECO:0000256" key="2">
    <source>
        <dbReference type="RuleBase" id="RU003452"/>
    </source>
</evidence>
<proteinExistence type="inferred from homology"/>
<dbReference type="InterPro" id="IPR038765">
    <property type="entry name" value="Papain-like_cys_pep_sf"/>
</dbReference>
<sequence length="314" mass="35182">MAFKYSSRHFFSPLTATQLSEYFSRINIPTSDGIPPKPTLSFLNKIITAHTKTIPFESIKNTFGVSETKIDISSIMQELVYARRGGYCFQQNILLCCALLALRFDVIPGAARNTTWDAEAREFVFSGFTHNVLFVSVDGQVYLADVGRRLVVAVGAVAIREGERIACAGGEVVEIRKGTLTGTGNWEVWHRRAPWSPKADGAELDAEGFTPVSYFTLERQTPQDYNLYNFYAVHSNEHIVKKYLMVGMVSETGGAVTVVGTVFRRREGENHRELEQIITIKSVEEFTKILETYFGIVLGLPEIKAAKLRFFDGK</sequence>
<evidence type="ECO:0000256" key="1">
    <source>
        <dbReference type="ARBA" id="ARBA00006547"/>
    </source>
</evidence>
<organism evidence="3 4">
    <name type="scientific">Physocladia obscura</name>
    <dbReference type="NCBI Taxonomy" id="109957"/>
    <lineage>
        <taxon>Eukaryota</taxon>
        <taxon>Fungi</taxon>
        <taxon>Fungi incertae sedis</taxon>
        <taxon>Chytridiomycota</taxon>
        <taxon>Chytridiomycota incertae sedis</taxon>
        <taxon>Chytridiomycetes</taxon>
        <taxon>Chytridiales</taxon>
        <taxon>Chytriomycetaceae</taxon>
        <taxon>Physocladia</taxon>
    </lineage>
</organism>
<keyword evidence="2" id="KW-0012">Acyltransferase</keyword>
<dbReference type="PANTHER" id="PTHR11786:SF0">
    <property type="entry name" value="ARYLAMINE N-ACETYLTRANSFERASE 4-RELATED"/>
    <property type="match status" value="1"/>
</dbReference>
<dbReference type="EMBL" id="JADGJH010001537">
    <property type="protein sequence ID" value="KAJ3112482.1"/>
    <property type="molecule type" value="Genomic_DNA"/>
</dbReference>
<dbReference type="Pfam" id="PF00797">
    <property type="entry name" value="Acetyltransf_2"/>
    <property type="match status" value="1"/>
</dbReference>
<dbReference type="InterPro" id="IPR053710">
    <property type="entry name" value="Arylamine_NAT_domain_sf"/>
</dbReference>
<accession>A0AAD5T1J1</accession>
<dbReference type="GO" id="GO:0016407">
    <property type="term" value="F:acetyltransferase activity"/>
    <property type="evidence" value="ECO:0007669"/>
    <property type="project" value="InterPro"/>
</dbReference>
<comment type="similarity">
    <text evidence="1 2">Belongs to the arylamine N-acetyltransferase family.</text>
</comment>
<dbReference type="SUPFAM" id="SSF54001">
    <property type="entry name" value="Cysteine proteinases"/>
    <property type="match status" value="1"/>
</dbReference>
<name>A0AAD5T1J1_9FUNG</name>
<comment type="caution">
    <text evidence="3">The sequence shown here is derived from an EMBL/GenBank/DDBJ whole genome shotgun (WGS) entry which is preliminary data.</text>
</comment>
<dbReference type="PANTHER" id="PTHR11786">
    <property type="entry name" value="N-HYDROXYARYLAMINE O-ACETYLTRANSFERASE"/>
    <property type="match status" value="1"/>
</dbReference>
<keyword evidence="4" id="KW-1185">Reference proteome</keyword>
<keyword evidence="2" id="KW-0808">Transferase</keyword>
<dbReference type="Proteomes" id="UP001211907">
    <property type="component" value="Unassembled WGS sequence"/>
</dbReference>
<dbReference type="Gene3D" id="3.30.2140.20">
    <property type="match status" value="1"/>
</dbReference>
<evidence type="ECO:0000313" key="4">
    <source>
        <dbReference type="Proteomes" id="UP001211907"/>
    </source>
</evidence>
<dbReference type="InterPro" id="IPR001447">
    <property type="entry name" value="Arylamine_N-AcTrfase"/>
</dbReference>
<protein>
    <recommendedName>
        <fullName evidence="5">Arylamine N-acetyltransferase</fullName>
    </recommendedName>
</protein>
<evidence type="ECO:0008006" key="5">
    <source>
        <dbReference type="Google" id="ProtNLM"/>
    </source>
</evidence>
<evidence type="ECO:0000313" key="3">
    <source>
        <dbReference type="EMBL" id="KAJ3112482.1"/>
    </source>
</evidence>